<dbReference type="GO" id="GO:0016282">
    <property type="term" value="C:eukaryotic 43S preinitiation complex"/>
    <property type="evidence" value="ECO:0007669"/>
    <property type="project" value="UniProtKB-UniRule"/>
</dbReference>
<comment type="similarity">
    <text evidence="4">Belongs to the eIF-3 subunit K family.</text>
</comment>
<sequence>MSKQPIKIGNFQYQPSDATSKYDAAVIAPLEKHVQEQLTNDGTYDKEANLFLLKLYQFHPQKASLDVIKKVLILALTNGSQTNDFTLSLYLIHEKNQSEEGVSQLIKLYDLLEACQFDKFWELRATASEVLKSLPSFDNNILFAGVLAITYQEADKAVIMKALNFNDTKSFDEFVNSHNEFFRGTQDNTVRFALNSYNQILPKKVPQNIKFERKTNYLLRNNLHFYRGFRYWKELKI</sequence>
<evidence type="ECO:0000256" key="2">
    <source>
        <dbReference type="ARBA" id="ARBA00022540"/>
    </source>
</evidence>
<dbReference type="InterPro" id="IPR016020">
    <property type="entry name" value="Transl_init_fac_sub12_N_euk"/>
</dbReference>
<reference evidence="6 7" key="1">
    <citation type="submission" date="2024-03" db="EMBL/GenBank/DDBJ databases">
        <title>The Acrasis kona genome and developmental transcriptomes reveal deep origins of eukaryotic multicellular pathways.</title>
        <authorList>
            <person name="Sheikh S."/>
            <person name="Fu C.-J."/>
            <person name="Brown M.W."/>
            <person name="Baldauf S.L."/>
        </authorList>
    </citation>
    <scope>NUCLEOTIDE SEQUENCE [LARGE SCALE GENOMIC DNA]</scope>
    <source>
        <strain evidence="6 7">ATCC MYA-3509</strain>
    </source>
</reference>
<comment type="subcellular location">
    <subcellularLocation>
        <location evidence="4">Cytoplasm</location>
    </subcellularLocation>
</comment>
<dbReference type="GO" id="GO:0005852">
    <property type="term" value="C:eukaryotic translation initiation factor 3 complex"/>
    <property type="evidence" value="ECO:0007669"/>
    <property type="project" value="UniProtKB-UniRule"/>
</dbReference>
<feature type="domain" description="PCI" evidence="5">
    <location>
        <begin position="44"/>
        <end position="208"/>
    </location>
</feature>
<dbReference type="Proteomes" id="UP001431209">
    <property type="component" value="Unassembled WGS sequence"/>
</dbReference>
<comment type="subunit">
    <text evidence="4">Component of the eukaryotic translation initiation factor 3 (eIF-3) complex.</text>
</comment>
<keyword evidence="3 4" id="KW-0648">Protein biosynthesis</keyword>
<dbReference type="HAMAP" id="MF_03010">
    <property type="entry name" value="eIF3k"/>
    <property type="match status" value="1"/>
</dbReference>
<dbReference type="Gene3D" id="1.10.10.10">
    <property type="entry name" value="Winged helix-like DNA-binding domain superfamily/Winged helix DNA-binding domain"/>
    <property type="match status" value="1"/>
</dbReference>
<dbReference type="PANTHER" id="PTHR13022">
    <property type="entry name" value="EUKARYOTIC TRANSLATION INITIATION FACTOR 3 SUBUNIT 11"/>
    <property type="match status" value="1"/>
</dbReference>
<evidence type="ECO:0000259" key="5">
    <source>
        <dbReference type="PROSITE" id="PS50250"/>
    </source>
</evidence>
<evidence type="ECO:0000313" key="6">
    <source>
        <dbReference type="EMBL" id="KAL0484084.1"/>
    </source>
</evidence>
<evidence type="ECO:0000256" key="3">
    <source>
        <dbReference type="ARBA" id="ARBA00022917"/>
    </source>
</evidence>
<dbReference type="InterPro" id="IPR016024">
    <property type="entry name" value="ARM-type_fold"/>
</dbReference>
<proteinExistence type="inferred from homology"/>
<organism evidence="6 7">
    <name type="scientific">Acrasis kona</name>
    <dbReference type="NCBI Taxonomy" id="1008807"/>
    <lineage>
        <taxon>Eukaryota</taxon>
        <taxon>Discoba</taxon>
        <taxon>Heterolobosea</taxon>
        <taxon>Tetramitia</taxon>
        <taxon>Eutetramitia</taxon>
        <taxon>Acrasidae</taxon>
        <taxon>Acrasis</taxon>
    </lineage>
</organism>
<evidence type="ECO:0000313" key="7">
    <source>
        <dbReference type="Proteomes" id="UP001431209"/>
    </source>
</evidence>
<protein>
    <recommendedName>
        <fullName evidence="4">Eukaryotic translation initiation factor 3 subunit K</fullName>
        <shortName evidence="4">eIF3k</shortName>
    </recommendedName>
    <alternativeName>
        <fullName evidence="4">eIF-3 p25</fullName>
    </alternativeName>
</protein>
<keyword evidence="1 4" id="KW-0963">Cytoplasm</keyword>
<name>A0AAW2Z446_9EUKA</name>
<dbReference type="Gene3D" id="1.25.40.250">
    <property type="entry name" value="ARM repeat, domain 1"/>
    <property type="match status" value="1"/>
</dbReference>
<dbReference type="InterPro" id="IPR036388">
    <property type="entry name" value="WH-like_DNA-bd_sf"/>
</dbReference>
<dbReference type="GO" id="GO:0006446">
    <property type="term" value="P:regulation of translational initiation"/>
    <property type="evidence" value="ECO:0007669"/>
    <property type="project" value="InterPro"/>
</dbReference>
<accession>A0AAW2Z446</accession>
<dbReference type="GO" id="GO:0003723">
    <property type="term" value="F:RNA binding"/>
    <property type="evidence" value="ECO:0007669"/>
    <property type="project" value="UniProtKB-UniRule"/>
</dbReference>
<dbReference type="InterPro" id="IPR033464">
    <property type="entry name" value="CSN8_PSD8_EIF3K"/>
</dbReference>
<dbReference type="PROSITE" id="PS50250">
    <property type="entry name" value="PCI"/>
    <property type="match status" value="1"/>
</dbReference>
<gene>
    <name evidence="6" type="ORF">AKO1_004680</name>
</gene>
<dbReference type="EMBL" id="JAOPGA020001019">
    <property type="protein sequence ID" value="KAL0484084.1"/>
    <property type="molecule type" value="Genomic_DNA"/>
</dbReference>
<dbReference type="Pfam" id="PF10075">
    <property type="entry name" value="CSN8_PSD8_EIF3K"/>
    <property type="match status" value="1"/>
</dbReference>
<dbReference type="SUPFAM" id="SSF48371">
    <property type="entry name" value="ARM repeat"/>
    <property type="match status" value="1"/>
</dbReference>
<dbReference type="PANTHER" id="PTHR13022:SF0">
    <property type="entry name" value="EUKARYOTIC TRANSLATION INITIATION FACTOR 3 SUBUNIT K"/>
    <property type="match status" value="1"/>
</dbReference>
<dbReference type="GO" id="GO:0003743">
    <property type="term" value="F:translation initiation factor activity"/>
    <property type="evidence" value="ECO:0007669"/>
    <property type="project" value="UniProtKB-UniRule"/>
</dbReference>
<dbReference type="InterPro" id="IPR000717">
    <property type="entry name" value="PCI_dom"/>
</dbReference>
<evidence type="ECO:0000256" key="1">
    <source>
        <dbReference type="ARBA" id="ARBA00022490"/>
    </source>
</evidence>
<dbReference type="GO" id="GO:0043022">
    <property type="term" value="F:ribosome binding"/>
    <property type="evidence" value="ECO:0007669"/>
    <property type="project" value="InterPro"/>
</dbReference>
<comment type="function">
    <text evidence="4">Component of the eukaryotic translation initiation factor 3 (eIF-3) complex, which is involved in protein synthesis of a specialized repertoire of mRNAs and, together with other initiation factors, stimulates binding of mRNA and methionyl-tRNAi to the 40S ribosome. The eIF-3 complex specifically targets and initiates translation of a subset of mRNAs involved in cell proliferation.</text>
</comment>
<keyword evidence="7" id="KW-1185">Reference proteome</keyword>
<dbReference type="InterPro" id="IPR009374">
    <property type="entry name" value="eIF3k"/>
</dbReference>
<evidence type="ECO:0000256" key="4">
    <source>
        <dbReference type="HAMAP-Rule" id="MF_03010"/>
    </source>
</evidence>
<comment type="caution">
    <text evidence="6">The sequence shown here is derived from an EMBL/GenBank/DDBJ whole genome shotgun (WGS) entry which is preliminary data.</text>
</comment>
<dbReference type="GO" id="GO:0001732">
    <property type="term" value="P:formation of cytoplasmic translation initiation complex"/>
    <property type="evidence" value="ECO:0007669"/>
    <property type="project" value="UniProtKB-UniRule"/>
</dbReference>
<dbReference type="GO" id="GO:0033290">
    <property type="term" value="C:eukaryotic 48S preinitiation complex"/>
    <property type="evidence" value="ECO:0007669"/>
    <property type="project" value="UniProtKB-UniRule"/>
</dbReference>
<keyword evidence="2 4" id="KW-0396">Initiation factor</keyword>
<dbReference type="AlphaFoldDB" id="A0AAW2Z446"/>